<name>L8XX25_9GAMM</name>
<dbReference type="PROSITE" id="PS50234">
    <property type="entry name" value="VWFA"/>
    <property type="match status" value="1"/>
</dbReference>
<comment type="caution">
    <text evidence="2">The sequence shown here is derived from an EMBL/GenBank/DDBJ whole genome shotgun (WGS) entry which is preliminary data.</text>
</comment>
<dbReference type="OrthoDB" id="9806395at2"/>
<dbReference type="InterPro" id="IPR002035">
    <property type="entry name" value="VWF_A"/>
</dbReference>
<evidence type="ECO:0000313" key="3">
    <source>
        <dbReference type="Proteomes" id="UP000011617"/>
    </source>
</evidence>
<dbReference type="Proteomes" id="UP000011617">
    <property type="component" value="Unassembled WGS sequence"/>
</dbReference>
<evidence type="ECO:0000313" key="2">
    <source>
        <dbReference type="EMBL" id="ELV08568.1"/>
    </source>
</evidence>
<organism evidence="2 3">
    <name type="scientific">Wohlfahrtiimonas chitiniclastica SH04</name>
    <dbReference type="NCBI Taxonomy" id="1261130"/>
    <lineage>
        <taxon>Bacteria</taxon>
        <taxon>Pseudomonadati</taxon>
        <taxon>Pseudomonadota</taxon>
        <taxon>Gammaproteobacteria</taxon>
        <taxon>Cardiobacteriales</taxon>
        <taxon>Ignatzschineriaceae</taxon>
        <taxon>Wohlfahrtiimonas</taxon>
    </lineage>
</organism>
<gene>
    <name evidence="2" type="ORF">F387_01166</name>
</gene>
<dbReference type="HOGENOM" id="CLU_082324_1_0_6"/>
<proteinExistence type="predicted"/>
<dbReference type="EMBL" id="AOBV01000004">
    <property type="protein sequence ID" value="ELV08568.1"/>
    <property type="molecule type" value="Genomic_DNA"/>
</dbReference>
<dbReference type="Gene3D" id="3.40.50.410">
    <property type="entry name" value="von Willebrand factor, type A domain"/>
    <property type="match status" value="1"/>
</dbReference>
<keyword evidence="3" id="KW-1185">Reference proteome</keyword>
<feature type="domain" description="VWFA" evidence="1">
    <location>
        <begin position="18"/>
        <end position="191"/>
    </location>
</feature>
<sequence length="234" mass="25629">MTGFNPANFTVAKAKPLPVVLLLDVSSSMSGDSINQLNAAVKEMISDFAGAEKNEIEILVSIITFGSEVLLHTPYTSAKDIEWKDLQVSGATPMGTAFKMAKAMIEDKETTPSRAYRPTIILVSDGEPNDDWQQPLRALVNEGRSQKCDRMAMAIGSSASNSVLNEFISGTENKVFTAQDASQIQEFFKFVTMSVTTRVNSQNANIVPKAEEVKANIIKQEENQHSNESDDDFI</sequence>
<dbReference type="PATRIC" id="fig|1261130.3.peg.657"/>
<reference evidence="2 3" key="1">
    <citation type="journal article" date="2013" name="Genome Announc.">
        <title>Complete Genome Sequence of Wohlfahrtiimonas chitiniclastica Strain SH04, Isolated from Chrysomya megacephala Collected from Pudong International Airport in China.</title>
        <authorList>
            <person name="Cao X.M."/>
            <person name="Chen T."/>
            <person name="Xu L.Z."/>
            <person name="Yao L.S."/>
            <person name="Qi J."/>
            <person name="Zhang X.L."/>
            <person name="Yan Q.L."/>
            <person name="Deng Y.H."/>
            <person name="Guo T.Y."/>
            <person name="Wang J."/>
            <person name="Hu K.X."/>
            <person name="Xu B.L."/>
        </authorList>
    </citation>
    <scope>NUCLEOTIDE SEQUENCE [LARGE SCALE GENOMIC DNA]</scope>
    <source>
        <strain evidence="2 3">SH04</strain>
    </source>
</reference>
<protein>
    <recommendedName>
        <fullName evidence="1">VWFA domain-containing protein</fullName>
    </recommendedName>
</protein>
<dbReference type="AlphaFoldDB" id="L8XX25"/>
<accession>L8XX25</accession>
<evidence type="ECO:0000259" key="1">
    <source>
        <dbReference type="PROSITE" id="PS50234"/>
    </source>
</evidence>
<dbReference type="RefSeq" id="WP_008315132.1">
    <property type="nucleotide sequence ID" value="NZ_KB372778.1"/>
</dbReference>
<dbReference type="SUPFAM" id="SSF53300">
    <property type="entry name" value="vWA-like"/>
    <property type="match status" value="1"/>
</dbReference>
<dbReference type="InterPro" id="IPR036465">
    <property type="entry name" value="vWFA_dom_sf"/>
</dbReference>
<dbReference type="Pfam" id="PF00092">
    <property type="entry name" value="VWA"/>
    <property type="match status" value="1"/>
</dbReference>
<dbReference type="SMART" id="SM00327">
    <property type="entry name" value="VWA"/>
    <property type="match status" value="1"/>
</dbReference>